<gene>
    <name evidence="11" type="primary">COQ6</name>
    <name evidence="13" type="ORF">Amon01_000254000</name>
</gene>
<organism evidence="13 14">
    <name type="scientific">Ambrosiozyma monospora</name>
    <name type="common">Yeast</name>
    <name type="synonym">Endomycopsis monosporus</name>
    <dbReference type="NCBI Taxonomy" id="43982"/>
    <lineage>
        <taxon>Eukaryota</taxon>
        <taxon>Fungi</taxon>
        <taxon>Dikarya</taxon>
        <taxon>Ascomycota</taxon>
        <taxon>Saccharomycotina</taxon>
        <taxon>Pichiomycetes</taxon>
        <taxon>Pichiales</taxon>
        <taxon>Pichiaceae</taxon>
        <taxon>Ambrosiozyma</taxon>
    </lineage>
</organism>
<dbReference type="InterPro" id="IPR036188">
    <property type="entry name" value="FAD/NAD-bd_sf"/>
</dbReference>
<dbReference type="NCBIfam" id="TIGR01988">
    <property type="entry name" value="Ubi-OHases"/>
    <property type="match status" value="1"/>
</dbReference>
<dbReference type="PROSITE" id="PS01304">
    <property type="entry name" value="UBIH"/>
    <property type="match status" value="1"/>
</dbReference>
<evidence type="ECO:0000256" key="8">
    <source>
        <dbReference type="ARBA" id="ARBA00023033"/>
    </source>
</evidence>
<dbReference type="InterPro" id="IPR010971">
    <property type="entry name" value="UbiH/COQ6"/>
</dbReference>
<evidence type="ECO:0000256" key="6">
    <source>
        <dbReference type="ARBA" id="ARBA00022827"/>
    </source>
</evidence>
<evidence type="ECO:0000256" key="7">
    <source>
        <dbReference type="ARBA" id="ARBA00023002"/>
    </source>
</evidence>
<comment type="catalytic activity">
    <reaction evidence="11">
        <text>a 2-methoxy-6-(all-trans-polyprenyl)phenol + 2 reduced [2Fe-2S]-[ferredoxin] + O2 + 2 H(+) = a 2-methoxy-6-(all-trans-polyprenyl)benzene-1,4-diol + 2 oxidized [2Fe-2S]-[ferredoxin] + H2O</text>
        <dbReference type="Rhea" id="RHEA:81183"/>
        <dbReference type="Rhea" id="RHEA-COMP:9551"/>
        <dbReference type="Rhea" id="RHEA-COMP:10000"/>
        <dbReference type="Rhea" id="RHEA-COMP:10001"/>
        <dbReference type="Rhea" id="RHEA-COMP:10858"/>
        <dbReference type="ChEBI" id="CHEBI:15377"/>
        <dbReference type="ChEBI" id="CHEBI:15378"/>
        <dbReference type="ChEBI" id="CHEBI:15379"/>
        <dbReference type="ChEBI" id="CHEBI:33737"/>
        <dbReference type="ChEBI" id="CHEBI:33738"/>
        <dbReference type="ChEBI" id="CHEBI:62731"/>
        <dbReference type="ChEBI" id="CHEBI:84166"/>
        <dbReference type="EC" id="1.14.15.46"/>
    </reaction>
</comment>
<dbReference type="GO" id="GO:0016712">
    <property type="term" value="F:oxidoreductase activity, acting on paired donors, with incorporation or reduction of molecular oxygen, reduced flavin or flavoprotein as one donor, and incorporation of one atom of oxygen"/>
    <property type="evidence" value="ECO:0007669"/>
    <property type="project" value="UniProtKB-UniRule"/>
</dbReference>
<dbReference type="GO" id="GO:0071949">
    <property type="term" value="F:FAD binding"/>
    <property type="evidence" value="ECO:0007669"/>
    <property type="project" value="InterPro"/>
</dbReference>
<comment type="pathway">
    <text evidence="11">Cofactor biosynthesis; ubiquinone biosynthesis.</text>
</comment>
<dbReference type="InterPro" id="IPR051205">
    <property type="entry name" value="UbiH/COQ6_monooxygenase"/>
</dbReference>
<dbReference type="HAMAP" id="MF_03193">
    <property type="entry name" value="COQ6_monooxygenase"/>
    <property type="match status" value="1"/>
</dbReference>
<keyword evidence="5 11" id="KW-0999">Mitochondrion inner membrane</keyword>
<dbReference type="OrthoDB" id="683240at2759"/>
<keyword evidence="14" id="KW-1185">Reference proteome</keyword>
<keyword evidence="6 11" id="KW-0274">FAD</keyword>
<accession>A0A9W7DEV3</accession>
<dbReference type="GO" id="GO:0120538">
    <property type="term" value="F:2-methoxy-6-polyprenolphenol 4-hydroxylase activity"/>
    <property type="evidence" value="ECO:0007669"/>
    <property type="project" value="UniProtKB-EC"/>
</dbReference>
<dbReference type="GO" id="GO:0031314">
    <property type="term" value="C:extrinsic component of mitochondrial inner membrane"/>
    <property type="evidence" value="ECO:0007669"/>
    <property type="project" value="UniProtKB-UniRule"/>
</dbReference>
<keyword evidence="10 11" id="KW-0472">Membrane</keyword>
<comment type="cofactor">
    <cofactor evidence="1 11">
        <name>FAD</name>
        <dbReference type="ChEBI" id="CHEBI:57692"/>
    </cofactor>
</comment>
<comment type="subunit">
    <text evidence="11">Component of a multi-subunit COQ enzyme complex, composed of at least COQ3, COQ4, COQ5, COQ6, COQ7 and COQ9.</text>
</comment>
<dbReference type="FunFam" id="3.50.50.60:FF:000021">
    <property type="entry name" value="Ubiquinone biosynthesis monooxygenase COQ6"/>
    <property type="match status" value="1"/>
</dbReference>
<feature type="domain" description="FAD-binding" evidence="12">
    <location>
        <begin position="20"/>
        <end position="215"/>
    </location>
</feature>
<dbReference type="EC" id="1.14.15.45" evidence="11"/>
<dbReference type="Proteomes" id="UP001165063">
    <property type="component" value="Unassembled WGS sequence"/>
</dbReference>
<dbReference type="Gene3D" id="3.50.50.60">
    <property type="entry name" value="FAD/NAD(P)-binding domain"/>
    <property type="match status" value="2"/>
</dbReference>
<evidence type="ECO:0000256" key="5">
    <source>
        <dbReference type="ARBA" id="ARBA00022792"/>
    </source>
</evidence>
<sequence length="464" mass="52073">MLFRRFMATAATTAKTHTSDIVIIGGGPAGLTLASAIKNSPILKNLKIKLVEGGNLIEPLEKFNESPPANFMNRVVSLTPATISYLKEIKAWDHFKEERTETYDNIYAYDGITNARIQFDCPEIATMCENFNIQSGLFQRIKELNKDNVENPLEILDKTKVIEIKSDEKNKWPVLQLSTGDSIKTRLLVGCDGYNSPARKFAGIESRGWAYNRWGIVATLKYKDDAFRFPTGWQRFLTSGPLAQLPLPDNWCSLVWSTTPELADILMKLPEEKFVAMVNAGAKLAPSEMEYLYKLAAKNDETLMEEISWRLNLFNSKLKEEEYENYPLEIESIVPNSRGRFPLKLSHADTYVEERVALVGDAAHTTHPLAGQGLNMGQGDVKSLVKVLETSTERGLDIGSKFALEGYFSERYPANHVLLGIVDKIHKIYSTDSSLLVMARSLGLDAINNTPFLKDFMVSQISNK</sequence>
<comment type="subcellular location">
    <subcellularLocation>
        <location evidence="11">Mitochondrion inner membrane</location>
        <topology evidence="11">Peripheral membrane protein</topology>
        <orientation evidence="11">Matrix side</orientation>
    </subcellularLocation>
</comment>
<dbReference type="InterPro" id="IPR018168">
    <property type="entry name" value="Ubi_Hdrlase_CS"/>
</dbReference>
<name>A0A9W7DEV3_AMBMO</name>
<evidence type="ECO:0000256" key="1">
    <source>
        <dbReference type="ARBA" id="ARBA00001974"/>
    </source>
</evidence>
<evidence type="ECO:0000256" key="10">
    <source>
        <dbReference type="ARBA" id="ARBA00023136"/>
    </source>
</evidence>
<comment type="function">
    <text evidence="11">FAD-dependent monooxygenase required for two non-consecutive steps during ubiquinone biosynthesis. Required for the C5-ring hydroxylation during ubiquinone biosynthesis by catalyzing the hydroxylation of 4-hydroxy-3-(all-trans-polyprenyl)benzoic acid to 3,4-dihydroxy-5-(all-trans-polyprenyl)benzoic acid. Also acts downstream of coq4, for the C1-hydroxylation during ubiquinone biosynthesis by catalyzing the hydroxylation of 2-methoxy-6-(all-trans-polyprenyl)phenol to 2-methoxy-6-(all-trans-polyprenyl)benzene-1,4-diol. The electrons required for the hydroxylation reaction are funneled indirectly to coq6 from NADPH via a ferredoxin/ferredoxin reductase system.</text>
</comment>
<comment type="similarity">
    <text evidence="2 11">Belongs to the UbiH/COQ6 family.</text>
</comment>
<dbReference type="AlphaFoldDB" id="A0A9W7DEV3"/>
<evidence type="ECO:0000313" key="14">
    <source>
        <dbReference type="Proteomes" id="UP001165063"/>
    </source>
</evidence>
<proteinExistence type="inferred from homology"/>
<dbReference type="PRINTS" id="PR00420">
    <property type="entry name" value="RNGMNOXGNASE"/>
</dbReference>
<evidence type="ECO:0000313" key="13">
    <source>
        <dbReference type="EMBL" id="GMG22164.1"/>
    </source>
</evidence>
<keyword evidence="3 11" id="KW-0285">Flavoprotein</keyword>
<evidence type="ECO:0000256" key="11">
    <source>
        <dbReference type="HAMAP-Rule" id="MF_03193"/>
    </source>
</evidence>
<dbReference type="InterPro" id="IPR000689">
    <property type="entry name" value="UbQ_mOase_COQ6"/>
</dbReference>
<keyword evidence="7 11" id="KW-0560">Oxidoreductase</keyword>
<evidence type="ECO:0000256" key="3">
    <source>
        <dbReference type="ARBA" id="ARBA00022630"/>
    </source>
</evidence>
<evidence type="ECO:0000256" key="2">
    <source>
        <dbReference type="ARBA" id="ARBA00005349"/>
    </source>
</evidence>
<evidence type="ECO:0000259" key="12">
    <source>
        <dbReference type="Pfam" id="PF01494"/>
    </source>
</evidence>
<feature type="domain" description="FAD-binding" evidence="12">
    <location>
        <begin position="340"/>
        <end position="389"/>
    </location>
</feature>
<keyword evidence="4 11" id="KW-0831">Ubiquinone biosynthesis</keyword>
<dbReference type="EC" id="1.14.15.46" evidence="11"/>
<dbReference type="Pfam" id="PF01494">
    <property type="entry name" value="FAD_binding_3"/>
    <property type="match status" value="2"/>
</dbReference>
<comment type="caution">
    <text evidence="13">The sequence shown here is derived from an EMBL/GenBank/DDBJ whole genome shotgun (WGS) entry which is preliminary data.</text>
</comment>
<dbReference type="GO" id="GO:0106364">
    <property type="term" value="F:4-hydroxy-3-all-trans-polyprenylbenzoate oxygenase activity"/>
    <property type="evidence" value="ECO:0007669"/>
    <property type="project" value="UniProtKB-EC"/>
</dbReference>
<dbReference type="SUPFAM" id="SSF51905">
    <property type="entry name" value="FAD/NAD(P)-binding domain"/>
    <property type="match status" value="1"/>
</dbReference>
<dbReference type="PANTHER" id="PTHR43876:SF7">
    <property type="entry name" value="UBIQUINONE BIOSYNTHESIS MONOOXYGENASE COQ6, MITOCHONDRIAL"/>
    <property type="match status" value="1"/>
</dbReference>
<comment type="catalytic activity">
    <reaction evidence="11">
        <text>a 4-hydroxy-3-(all-trans-polyprenyl)benzoate + 2 reduced [2Fe-2S]-[ferredoxin] + O2 + 2 H(+) = a 3,4-dihydroxy-5-(all-trans-polyprenyl)benzoate + 2 oxidized [2Fe-2S]-[ferredoxin] + H2O</text>
        <dbReference type="Rhea" id="RHEA:81195"/>
        <dbReference type="Rhea" id="RHEA-COMP:9514"/>
        <dbReference type="Rhea" id="RHEA-COMP:10000"/>
        <dbReference type="Rhea" id="RHEA-COMP:10001"/>
        <dbReference type="Rhea" id="RHEA-COMP:10930"/>
        <dbReference type="ChEBI" id="CHEBI:15377"/>
        <dbReference type="ChEBI" id="CHEBI:15378"/>
        <dbReference type="ChEBI" id="CHEBI:15379"/>
        <dbReference type="ChEBI" id="CHEBI:33737"/>
        <dbReference type="ChEBI" id="CHEBI:33738"/>
        <dbReference type="ChEBI" id="CHEBI:64694"/>
        <dbReference type="ChEBI" id="CHEBI:78396"/>
        <dbReference type="EC" id="1.14.15.45"/>
    </reaction>
</comment>
<keyword evidence="9 11" id="KW-0496">Mitochondrion</keyword>
<evidence type="ECO:0000256" key="4">
    <source>
        <dbReference type="ARBA" id="ARBA00022688"/>
    </source>
</evidence>
<dbReference type="PANTHER" id="PTHR43876">
    <property type="entry name" value="UBIQUINONE BIOSYNTHESIS MONOOXYGENASE COQ6, MITOCHONDRIAL"/>
    <property type="match status" value="1"/>
</dbReference>
<protein>
    <recommendedName>
        <fullName evidence="11">Ubiquinone biosynthesis monooxygenase COQ6, mitochondrial</fullName>
        <ecNumber evidence="11">1.14.15.45</ecNumber>
    </recommendedName>
    <alternativeName>
        <fullName evidence="11">2-methoxy-6-polyprenolphenol 4-hydroxylase</fullName>
        <ecNumber evidence="11">1.14.15.46</ecNumber>
    </alternativeName>
</protein>
<evidence type="ECO:0000256" key="9">
    <source>
        <dbReference type="ARBA" id="ARBA00023128"/>
    </source>
</evidence>
<reference evidence="13" key="1">
    <citation type="submission" date="2023-04" db="EMBL/GenBank/DDBJ databases">
        <title>Ambrosiozyma monospora NBRC 1965.</title>
        <authorList>
            <person name="Ichikawa N."/>
            <person name="Sato H."/>
            <person name="Tonouchi N."/>
        </authorList>
    </citation>
    <scope>NUCLEOTIDE SEQUENCE</scope>
    <source>
        <strain evidence="13">NBRC 1965</strain>
    </source>
</reference>
<dbReference type="EMBL" id="BSXU01000938">
    <property type="protein sequence ID" value="GMG22164.1"/>
    <property type="molecule type" value="Genomic_DNA"/>
</dbReference>
<keyword evidence="8 11" id="KW-0503">Monooxygenase</keyword>
<dbReference type="InterPro" id="IPR002938">
    <property type="entry name" value="FAD-bd"/>
</dbReference>